<dbReference type="EMBL" id="JBHRZT010000020">
    <property type="protein sequence ID" value="MFC3883058.1"/>
    <property type="molecule type" value="Genomic_DNA"/>
</dbReference>
<protein>
    <submittedName>
        <fullName evidence="2">TIGR04086 family membrane protein</fullName>
    </submittedName>
</protein>
<evidence type="ECO:0000313" key="2">
    <source>
        <dbReference type="EMBL" id="MFC3883058.1"/>
    </source>
</evidence>
<dbReference type="Proteomes" id="UP001595752">
    <property type="component" value="Unassembled WGS sequence"/>
</dbReference>
<reference evidence="3" key="1">
    <citation type="journal article" date="2019" name="Int. J. Syst. Evol. Microbiol.">
        <title>The Global Catalogue of Microorganisms (GCM) 10K type strain sequencing project: providing services to taxonomists for standard genome sequencing and annotation.</title>
        <authorList>
            <consortium name="The Broad Institute Genomics Platform"/>
            <consortium name="The Broad Institute Genome Sequencing Center for Infectious Disease"/>
            <person name="Wu L."/>
            <person name="Ma J."/>
        </authorList>
    </citation>
    <scope>NUCLEOTIDE SEQUENCE [LARGE SCALE GENOMIC DNA]</scope>
    <source>
        <strain evidence="3">CCUG 61889</strain>
    </source>
</reference>
<organism evidence="2 3">
    <name type="scientific">Bacillus songklensis</name>
    <dbReference type="NCBI Taxonomy" id="1069116"/>
    <lineage>
        <taxon>Bacteria</taxon>
        <taxon>Bacillati</taxon>
        <taxon>Bacillota</taxon>
        <taxon>Bacilli</taxon>
        <taxon>Bacillales</taxon>
        <taxon>Bacillaceae</taxon>
        <taxon>Bacillus</taxon>
    </lineage>
</organism>
<dbReference type="NCBIfam" id="TIGR04086">
    <property type="entry name" value="TIGR04086_membr"/>
    <property type="match status" value="1"/>
</dbReference>
<sequence length="126" mass="13828">MESKRMGSAILFGVMTIFIIALMTSFVFSLLLKFTNLTESSIQWFVLVLSFIALFIGGFVSGGKGQSKGWLLGASTGLFYSFIVFLIQFLGYDQTFTPQQLLFHGGFIATSVLGGVLGVNMTMKRQ</sequence>
<dbReference type="Pfam" id="PF12670">
    <property type="entry name" value="DUF3792"/>
    <property type="match status" value="1"/>
</dbReference>
<feature type="transmembrane region" description="Helical" evidence="1">
    <location>
        <begin position="44"/>
        <end position="63"/>
    </location>
</feature>
<feature type="transmembrane region" description="Helical" evidence="1">
    <location>
        <begin position="70"/>
        <end position="90"/>
    </location>
</feature>
<comment type="caution">
    <text evidence="2">The sequence shown here is derived from an EMBL/GenBank/DDBJ whole genome shotgun (WGS) entry which is preliminary data.</text>
</comment>
<keyword evidence="3" id="KW-1185">Reference proteome</keyword>
<evidence type="ECO:0000313" key="3">
    <source>
        <dbReference type="Proteomes" id="UP001595752"/>
    </source>
</evidence>
<evidence type="ECO:0000256" key="1">
    <source>
        <dbReference type="SAM" id="Phobius"/>
    </source>
</evidence>
<gene>
    <name evidence="2" type="ORF">ACFOU2_05840</name>
</gene>
<keyword evidence="1" id="KW-0472">Membrane</keyword>
<keyword evidence="1" id="KW-1133">Transmembrane helix</keyword>
<proteinExistence type="predicted"/>
<feature type="transmembrane region" description="Helical" evidence="1">
    <location>
        <begin position="102"/>
        <end position="123"/>
    </location>
</feature>
<name>A0ABV8AYM6_9BACI</name>
<keyword evidence="1" id="KW-0812">Transmembrane</keyword>
<dbReference type="InterPro" id="IPR023804">
    <property type="entry name" value="DUF3792_TM"/>
</dbReference>
<feature type="transmembrane region" description="Helical" evidence="1">
    <location>
        <begin position="9"/>
        <end position="32"/>
    </location>
</feature>
<accession>A0ABV8AYM6</accession>
<dbReference type="RefSeq" id="WP_377913083.1">
    <property type="nucleotide sequence ID" value="NZ_JBHRZT010000020.1"/>
</dbReference>